<dbReference type="RefSeq" id="WP_387971624.1">
    <property type="nucleotide sequence ID" value="NZ_JBHRWO010000005.1"/>
</dbReference>
<protein>
    <submittedName>
        <fullName evidence="1">Uncharacterized protein</fullName>
    </submittedName>
</protein>
<sequence>MSISPLRAELLLSPELPVKVESQWVEALRGNGFETEVHRPLGHRSPAVFDWVLLLSIPLHAFLSTLGSEAMHDLFQGLRNRARERGGAESKPLVLEDSERELRIVLEPDLPLEAFKRLFEIDLDGFGTGPLHYDHNRRDWRSVSDEAGE</sequence>
<gene>
    <name evidence="1" type="ORF">ACFO8M_05470</name>
</gene>
<evidence type="ECO:0000313" key="1">
    <source>
        <dbReference type="EMBL" id="MFC3491931.1"/>
    </source>
</evidence>
<name>A0ABV7PTM5_9ACTN</name>
<proteinExistence type="predicted"/>
<organism evidence="1 2">
    <name type="scientific">Glycomyces rhizosphaerae</name>
    <dbReference type="NCBI Taxonomy" id="2054422"/>
    <lineage>
        <taxon>Bacteria</taxon>
        <taxon>Bacillati</taxon>
        <taxon>Actinomycetota</taxon>
        <taxon>Actinomycetes</taxon>
        <taxon>Glycomycetales</taxon>
        <taxon>Glycomycetaceae</taxon>
        <taxon>Glycomyces</taxon>
    </lineage>
</organism>
<dbReference type="Proteomes" id="UP001595712">
    <property type="component" value="Unassembled WGS sequence"/>
</dbReference>
<accession>A0ABV7PTM5</accession>
<keyword evidence="2" id="KW-1185">Reference proteome</keyword>
<reference evidence="2" key="1">
    <citation type="journal article" date="2019" name="Int. J. Syst. Evol. Microbiol.">
        <title>The Global Catalogue of Microorganisms (GCM) 10K type strain sequencing project: providing services to taxonomists for standard genome sequencing and annotation.</title>
        <authorList>
            <consortium name="The Broad Institute Genomics Platform"/>
            <consortium name="The Broad Institute Genome Sequencing Center for Infectious Disease"/>
            <person name="Wu L."/>
            <person name="Ma J."/>
        </authorList>
    </citation>
    <scope>NUCLEOTIDE SEQUENCE [LARGE SCALE GENOMIC DNA]</scope>
    <source>
        <strain evidence="2">CGMCC 4.7396</strain>
    </source>
</reference>
<evidence type="ECO:0000313" key="2">
    <source>
        <dbReference type="Proteomes" id="UP001595712"/>
    </source>
</evidence>
<comment type="caution">
    <text evidence="1">The sequence shown here is derived from an EMBL/GenBank/DDBJ whole genome shotgun (WGS) entry which is preliminary data.</text>
</comment>
<dbReference type="EMBL" id="JBHRWO010000005">
    <property type="protein sequence ID" value="MFC3491931.1"/>
    <property type="molecule type" value="Genomic_DNA"/>
</dbReference>